<evidence type="ECO:0000256" key="6">
    <source>
        <dbReference type="SAM" id="MobiDB-lite"/>
    </source>
</evidence>
<dbReference type="Pfam" id="PF08600">
    <property type="entry name" value="NuBaID_C"/>
    <property type="match status" value="1"/>
</dbReference>
<dbReference type="AlphaFoldDB" id="A0A2R6NXB5"/>
<feature type="domain" description="NuBaID C-terminal" evidence="8">
    <location>
        <begin position="254"/>
        <end position="318"/>
    </location>
</feature>
<evidence type="ECO:0000256" key="4">
    <source>
        <dbReference type="ARBA" id="ARBA00022833"/>
    </source>
</evidence>
<organism evidence="9 10">
    <name type="scientific">Hermanssonia centrifuga</name>
    <dbReference type="NCBI Taxonomy" id="98765"/>
    <lineage>
        <taxon>Eukaryota</taxon>
        <taxon>Fungi</taxon>
        <taxon>Dikarya</taxon>
        <taxon>Basidiomycota</taxon>
        <taxon>Agaricomycotina</taxon>
        <taxon>Agaricomycetes</taxon>
        <taxon>Polyporales</taxon>
        <taxon>Meruliaceae</taxon>
        <taxon>Hermanssonia</taxon>
    </lineage>
</organism>
<feature type="compositionally biased region" description="Polar residues" evidence="6">
    <location>
        <begin position="207"/>
        <end position="224"/>
    </location>
</feature>
<evidence type="ECO:0000256" key="5">
    <source>
        <dbReference type="ARBA" id="ARBA00023242"/>
    </source>
</evidence>
<evidence type="ECO:0000313" key="10">
    <source>
        <dbReference type="Proteomes" id="UP000186601"/>
    </source>
</evidence>
<dbReference type="PANTHER" id="PTHR15835:SF6">
    <property type="entry name" value="ZINC FINGER C3HC-TYPE PROTEIN 1"/>
    <property type="match status" value="1"/>
</dbReference>
<reference evidence="9 10" key="1">
    <citation type="submission" date="2018-02" db="EMBL/GenBank/DDBJ databases">
        <title>Genome sequence of the basidiomycete white-rot fungus Phlebia centrifuga.</title>
        <authorList>
            <person name="Granchi Z."/>
            <person name="Peng M."/>
            <person name="de Vries R.P."/>
            <person name="Hilden K."/>
            <person name="Makela M.R."/>
            <person name="Grigoriev I."/>
            <person name="Riley R."/>
        </authorList>
    </citation>
    <scope>NUCLEOTIDE SEQUENCE [LARGE SCALE GENOMIC DNA]</scope>
    <source>
        <strain evidence="9 10">FBCC195</strain>
    </source>
</reference>
<comment type="subcellular location">
    <subcellularLocation>
        <location evidence="1">Nucleus</location>
    </subcellularLocation>
</comment>
<sequence length="426" mass="45182">MNFSHSVAPSSPESEYRPSSTTSFLSRLATFKLTTYANKPPAIDAVAAAKCGWINDGKDRLVCGICTISWVVGGTNGMNRDAASIYRVPLQTPASMAKEIKARASKLDLVMQNVHIKHPLTSAQVQALVSTIGSVRLHTAIFSSENSIAESMDSAETLPPGHLLFQEPTEAALLTAMFGWSIMLPSPTSERPRNGSTSRANSVVPYTPSTPASSRFSFATPSTGSAPPSTARPPLPSPSISSPSSLNGTVKVKADTTLLFCPLCQRRVGLWAFLPNPHGPGEPTPLPSGPSLAGESQTQPRRRLDVLKEHRSYCPYVVRSTIVPALPGSSTAPGSSYPQPYSVSNTSLAQLSVQPGAIEGWRAVMTGLLRYGAARKQRLGYSTRTESASEGSEEVSVDAGQEIDQVEAMVEGVKTGRVSSPCPAFP</sequence>
<accession>A0A2R6NXB5</accession>
<name>A0A2R6NXB5_9APHY</name>
<feature type="region of interest" description="Disordered" evidence="6">
    <location>
        <begin position="188"/>
        <end position="246"/>
    </location>
</feature>
<dbReference type="InterPro" id="IPR012935">
    <property type="entry name" value="NuBaID_N"/>
</dbReference>
<keyword evidence="5" id="KW-0539">Nucleus</keyword>
<dbReference type="Pfam" id="PF07967">
    <property type="entry name" value="zf-C3HC"/>
    <property type="match status" value="1"/>
</dbReference>
<dbReference type="PANTHER" id="PTHR15835">
    <property type="entry name" value="NUCLEAR-INTERACTING PARTNER OF ALK"/>
    <property type="match status" value="1"/>
</dbReference>
<dbReference type="EMBL" id="MLYV02000712">
    <property type="protein sequence ID" value="PSR79015.1"/>
    <property type="molecule type" value="Genomic_DNA"/>
</dbReference>
<evidence type="ECO:0000259" key="8">
    <source>
        <dbReference type="Pfam" id="PF08600"/>
    </source>
</evidence>
<dbReference type="GO" id="GO:0005634">
    <property type="term" value="C:nucleus"/>
    <property type="evidence" value="ECO:0007669"/>
    <property type="project" value="UniProtKB-SubCell"/>
</dbReference>
<dbReference type="OrthoDB" id="2592092at2759"/>
<evidence type="ECO:0000256" key="3">
    <source>
        <dbReference type="ARBA" id="ARBA00022771"/>
    </source>
</evidence>
<feature type="compositionally biased region" description="Pro residues" evidence="6">
    <location>
        <begin position="279"/>
        <end position="288"/>
    </location>
</feature>
<evidence type="ECO:0000259" key="7">
    <source>
        <dbReference type="Pfam" id="PF07967"/>
    </source>
</evidence>
<keyword evidence="10" id="KW-1185">Reference proteome</keyword>
<evidence type="ECO:0000313" key="9">
    <source>
        <dbReference type="EMBL" id="PSR79015.1"/>
    </source>
</evidence>
<evidence type="ECO:0000256" key="2">
    <source>
        <dbReference type="ARBA" id="ARBA00022723"/>
    </source>
</evidence>
<proteinExistence type="predicted"/>
<feature type="domain" description="C3HC-type" evidence="7">
    <location>
        <begin position="18"/>
        <end position="78"/>
    </location>
</feature>
<keyword evidence="4" id="KW-0862">Zinc</keyword>
<protein>
    <submittedName>
        <fullName evidence="9">Uncharacterized protein</fullName>
    </submittedName>
</protein>
<keyword evidence="2" id="KW-0479">Metal-binding</keyword>
<dbReference type="Proteomes" id="UP000186601">
    <property type="component" value="Unassembled WGS sequence"/>
</dbReference>
<comment type="caution">
    <text evidence="9">The sequence shown here is derived from an EMBL/GenBank/DDBJ whole genome shotgun (WGS) entry which is preliminary data.</text>
</comment>
<evidence type="ECO:0000256" key="1">
    <source>
        <dbReference type="ARBA" id="ARBA00004123"/>
    </source>
</evidence>
<dbReference type="STRING" id="98765.A0A2R6NXB5"/>
<feature type="compositionally biased region" description="Polar residues" evidence="6">
    <location>
        <begin position="188"/>
        <end position="201"/>
    </location>
</feature>
<dbReference type="GO" id="GO:0008270">
    <property type="term" value="F:zinc ion binding"/>
    <property type="evidence" value="ECO:0007669"/>
    <property type="project" value="UniProtKB-KW"/>
</dbReference>
<gene>
    <name evidence="9" type="ORF">PHLCEN_2v7202</name>
</gene>
<dbReference type="InterPro" id="IPR013909">
    <property type="entry name" value="NuBaID_C"/>
</dbReference>
<feature type="region of interest" description="Disordered" evidence="6">
    <location>
        <begin position="279"/>
        <end position="298"/>
    </location>
</feature>
<keyword evidence="3" id="KW-0863">Zinc-finger</keyword>